<name>A0A934I019_9CLOT</name>
<organism evidence="2 3">
    <name type="scientific">Clostridium aciditolerans</name>
    <dbReference type="NCBI Taxonomy" id="339861"/>
    <lineage>
        <taxon>Bacteria</taxon>
        <taxon>Bacillati</taxon>
        <taxon>Bacillota</taxon>
        <taxon>Clostridia</taxon>
        <taxon>Eubacteriales</taxon>
        <taxon>Clostridiaceae</taxon>
        <taxon>Clostridium</taxon>
    </lineage>
</organism>
<keyword evidence="1" id="KW-0472">Membrane</keyword>
<reference evidence="2" key="1">
    <citation type="submission" date="2020-12" db="EMBL/GenBank/DDBJ databases">
        <title>Clostridium thailandense sp. nov., a novel acetogenic bacterium isolated from peat land soil in Thailand.</title>
        <authorList>
            <person name="Chaikitkaew S."/>
            <person name="Birkeland N.K."/>
        </authorList>
    </citation>
    <scope>NUCLEOTIDE SEQUENCE</scope>
    <source>
        <strain evidence="2">DSM 17425</strain>
    </source>
</reference>
<evidence type="ECO:0000313" key="2">
    <source>
        <dbReference type="EMBL" id="MBI6872606.1"/>
    </source>
</evidence>
<dbReference type="EMBL" id="JAEEGB010000007">
    <property type="protein sequence ID" value="MBI6872606.1"/>
    <property type="molecule type" value="Genomic_DNA"/>
</dbReference>
<feature type="transmembrane region" description="Helical" evidence="1">
    <location>
        <begin position="31"/>
        <end position="54"/>
    </location>
</feature>
<evidence type="ECO:0000313" key="3">
    <source>
        <dbReference type="Proteomes" id="UP000622687"/>
    </source>
</evidence>
<keyword evidence="1" id="KW-1133">Transmembrane helix</keyword>
<proteinExistence type="predicted"/>
<dbReference type="RefSeq" id="WP_211142199.1">
    <property type="nucleotide sequence ID" value="NZ_JAEEGB010000007.1"/>
</dbReference>
<keyword evidence="3" id="KW-1185">Reference proteome</keyword>
<protein>
    <submittedName>
        <fullName evidence="2">Uncharacterized protein</fullName>
    </submittedName>
</protein>
<dbReference type="AlphaFoldDB" id="A0A934I019"/>
<accession>A0A934I019</accession>
<gene>
    <name evidence="2" type="ORF">I6U51_07760</name>
</gene>
<sequence length="58" mass="6312">MKKFILDLILKDDKEGDFMGGRRRGCGFDGFGCGFGGSGIIWIIILLCFCGFGGRGRC</sequence>
<evidence type="ECO:0000256" key="1">
    <source>
        <dbReference type="SAM" id="Phobius"/>
    </source>
</evidence>
<comment type="caution">
    <text evidence="2">The sequence shown here is derived from an EMBL/GenBank/DDBJ whole genome shotgun (WGS) entry which is preliminary data.</text>
</comment>
<keyword evidence="1" id="KW-0812">Transmembrane</keyword>
<dbReference type="Proteomes" id="UP000622687">
    <property type="component" value="Unassembled WGS sequence"/>
</dbReference>